<proteinExistence type="predicted"/>
<dbReference type="RefSeq" id="WP_146830083.1">
    <property type="nucleotide sequence ID" value="NZ_CP042476.1"/>
</dbReference>
<evidence type="ECO:0000313" key="2">
    <source>
        <dbReference type="Proteomes" id="UP000321954"/>
    </source>
</evidence>
<organism evidence="1 2">
    <name type="scientific">Antarcticibacterium arcticum</name>
    <dbReference type="NCBI Taxonomy" id="2585771"/>
    <lineage>
        <taxon>Bacteria</taxon>
        <taxon>Pseudomonadati</taxon>
        <taxon>Bacteroidota</taxon>
        <taxon>Flavobacteriia</taxon>
        <taxon>Flavobacteriales</taxon>
        <taxon>Flavobacteriaceae</taxon>
        <taxon>Antarcticibacterium</taxon>
    </lineage>
</organism>
<gene>
    <name evidence="1" type="ORF">FK178_00855</name>
</gene>
<dbReference type="Pfam" id="PF14054">
    <property type="entry name" value="DUF4249"/>
    <property type="match status" value="1"/>
</dbReference>
<name>A0A5B8YIY2_9FLAO</name>
<dbReference type="InterPro" id="IPR025345">
    <property type="entry name" value="DUF4249"/>
</dbReference>
<dbReference type="Proteomes" id="UP000321954">
    <property type="component" value="Chromosome"/>
</dbReference>
<sequence length="281" mass="32285">MDKSYIVFPPQKTLKSGIKILCILIITGILGCEEVVQVDLEESEPRLVIDASLLRDKENPSSMQTIRLTTTAPFFEDRSIPAKEATVLVRDSSGREYIFDEIESGYYRNNNLYLSFDRTYELEILYEGELYTASENLIPVASLENVEQTTGGGFTGDNIELKVFYTDPVEERNYYLFRLLHEDLSLQIYDDEFTNGNRTFAYFSDEDLRPGDEVRFEVQGMSRRFYEYMFILRSQAGSGGGPFQTQPTTVRGNVINVTNPQNYALGYFRIAETDYLNYTVE</sequence>
<dbReference type="EMBL" id="CP042476">
    <property type="protein sequence ID" value="QED36356.1"/>
    <property type="molecule type" value="Genomic_DNA"/>
</dbReference>
<dbReference type="KEGG" id="anp:FK178_00855"/>
<dbReference type="OrthoDB" id="1430047at2"/>
<reference evidence="1 2" key="1">
    <citation type="submission" date="2019-08" db="EMBL/GenBank/DDBJ databases">
        <title>Antarcticibacterium arcticum sp. nov., a bacterium isolated from marine sediment of the Canadian Beaufort Sea.</title>
        <authorList>
            <person name="Lee Y.M."/>
            <person name="Baek K."/>
            <person name="Lee D.-H."/>
            <person name="Shin S.C."/>
            <person name="Jin Y.K."/>
            <person name="Park Y."/>
        </authorList>
    </citation>
    <scope>NUCLEOTIDE SEQUENCE [LARGE SCALE GENOMIC DNA]</scope>
    <source>
        <strain evidence="1 2">PAMC 28998</strain>
    </source>
</reference>
<protein>
    <submittedName>
        <fullName evidence="1">DUF4249 domain-containing protein</fullName>
    </submittedName>
</protein>
<keyword evidence="2" id="KW-1185">Reference proteome</keyword>
<accession>A0A5B8YIY2</accession>
<dbReference type="AlphaFoldDB" id="A0A5B8YIY2"/>
<evidence type="ECO:0000313" key="1">
    <source>
        <dbReference type="EMBL" id="QED36356.1"/>
    </source>
</evidence>
<dbReference type="PROSITE" id="PS51257">
    <property type="entry name" value="PROKAR_LIPOPROTEIN"/>
    <property type="match status" value="1"/>
</dbReference>